<evidence type="ECO:0000313" key="5">
    <source>
        <dbReference type="Proteomes" id="UP000198356"/>
    </source>
</evidence>
<keyword evidence="1" id="KW-0328">Glycosyltransferase</keyword>
<evidence type="ECO:0000313" key="4">
    <source>
        <dbReference type="EMBL" id="SNT21009.1"/>
    </source>
</evidence>
<keyword evidence="5" id="KW-1185">Reference proteome</keyword>
<dbReference type="RefSeq" id="WP_089409247.1">
    <property type="nucleotide sequence ID" value="NZ_FZOU01000005.1"/>
</dbReference>
<dbReference type="Pfam" id="PF00534">
    <property type="entry name" value="Glycos_transf_1"/>
    <property type="match status" value="1"/>
</dbReference>
<gene>
    <name evidence="4" type="ORF">SAMN05421770_105173</name>
</gene>
<name>A0A239KU30_9BACT</name>
<dbReference type="SUPFAM" id="SSF53756">
    <property type="entry name" value="UDP-Glycosyltransferase/glycogen phosphorylase"/>
    <property type="match status" value="1"/>
</dbReference>
<dbReference type="InterPro" id="IPR001296">
    <property type="entry name" value="Glyco_trans_1"/>
</dbReference>
<dbReference type="AlphaFoldDB" id="A0A239KU30"/>
<evidence type="ECO:0000256" key="2">
    <source>
        <dbReference type="ARBA" id="ARBA00022679"/>
    </source>
</evidence>
<dbReference type="CDD" id="cd03801">
    <property type="entry name" value="GT4_PimA-like"/>
    <property type="match status" value="1"/>
</dbReference>
<feature type="domain" description="Glycosyl transferase family 1" evidence="3">
    <location>
        <begin position="204"/>
        <end position="357"/>
    </location>
</feature>
<proteinExistence type="predicted"/>
<dbReference type="GO" id="GO:0016757">
    <property type="term" value="F:glycosyltransferase activity"/>
    <property type="evidence" value="ECO:0007669"/>
    <property type="project" value="UniProtKB-KW"/>
</dbReference>
<protein>
    <submittedName>
        <fullName evidence="4">Glycosyltransferase involved in cell wall bisynthesis</fullName>
    </submittedName>
</protein>
<dbReference type="PANTHER" id="PTHR12526">
    <property type="entry name" value="GLYCOSYLTRANSFERASE"/>
    <property type="match status" value="1"/>
</dbReference>
<reference evidence="4 5" key="1">
    <citation type="submission" date="2017-06" db="EMBL/GenBank/DDBJ databases">
        <authorList>
            <person name="Kim H.J."/>
            <person name="Triplett B.A."/>
        </authorList>
    </citation>
    <scope>NUCLEOTIDE SEQUENCE [LARGE SCALE GENOMIC DNA]</scope>
    <source>
        <strain evidence="4 5">DSM 18704</strain>
    </source>
</reference>
<dbReference type="PANTHER" id="PTHR12526:SF510">
    <property type="entry name" value="D-INOSITOL 3-PHOSPHATE GLYCOSYLTRANSFERASE"/>
    <property type="match status" value="1"/>
</dbReference>
<dbReference type="Gene3D" id="3.40.50.2000">
    <property type="entry name" value="Glycogen Phosphorylase B"/>
    <property type="match status" value="2"/>
</dbReference>
<sequence>MKIVQATFGVFHHFELARELLRRGHLERIYSTFPWRRLRREGIPRELVETFPWVHATQFVLGRVPGLPPAVDVYLDRLLGTSFDSWTARRMPACDALIALSGTGLENGRVARSRGGRFICDRGSTHRVHQAEIVEQEHRIWKQPFRPDAQRTVSRELAIYDLADAIVVPSLAARRSFLERGHAPEKVHAIPYGVRLESFSPRGAPPVDRFEVLYVGGVALRKGIPYLLQAFAALRHPNKRLRIVGWIAQEVKALLATLPQDGVEWLGALPQSELPAMMSASHALVLPSIEDGFGLVVPQSMACGCVPICSANAGAADAIADGVDGFIVEARRADLIAGRLQQLADDPALRERISAAALASVRRLGGWTQYGDQWESLLLQLTTPQLTTPVVAAPSP</sequence>
<evidence type="ECO:0000259" key="3">
    <source>
        <dbReference type="Pfam" id="PF00534"/>
    </source>
</evidence>
<keyword evidence="2 4" id="KW-0808">Transferase</keyword>
<dbReference type="OrthoDB" id="9806653at2"/>
<dbReference type="Proteomes" id="UP000198356">
    <property type="component" value="Unassembled WGS sequence"/>
</dbReference>
<accession>A0A239KU30</accession>
<evidence type="ECO:0000256" key="1">
    <source>
        <dbReference type="ARBA" id="ARBA00022676"/>
    </source>
</evidence>
<organism evidence="4 5">
    <name type="scientific">Granulicella rosea</name>
    <dbReference type="NCBI Taxonomy" id="474952"/>
    <lineage>
        <taxon>Bacteria</taxon>
        <taxon>Pseudomonadati</taxon>
        <taxon>Acidobacteriota</taxon>
        <taxon>Terriglobia</taxon>
        <taxon>Terriglobales</taxon>
        <taxon>Acidobacteriaceae</taxon>
        <taxon>Granulicella</taxon>
    </lineage>
</organism>
<dbReference type="EMBL" id="FZOU01000005">
    <property type="protein sequence ID" value="SNT21009.1"/>
    <property type="molecule type" value="Genomic_DNA"/>
</dbReference>